<dbReference type="InterPro" id="IPR036412">
    <property type="entry name" value="HAD-like_sf"/>
</dbReference>
<feature type="transmembrane region" description="Helical" evidence="12">
    <location>
        <begin position="768"/>
        <end position="791"/>
    </location>
</feature>
<name>A0A1H2HCJ8_9PROT</name>
<evidence type="ECO:0000256" key="2">
    <source>
        <dbReference type="ARBA" id="ARBA00005675"/>
    </source>
</evidence>
<dbReference type="AlphaFoldDB" id="A0A1H2HCJ8"/>
<feature type="transmembrane region" description="Helical" evidence="12">
    <location>
        <begin position="87"/>
        <end position="107"/>
    </location>
</feature>
<dbReference type="Gene3D" id="1.20.1110.10">
    <property type="entry name" value="Calcium-transporting ATPase, transmembrane domain"/>
    <property type="match status" value="1"/>
</dbReference>
<dbReference type="PRINTS" id="PR00119">
    <property type="entry name" value="CATATPASE"/>
</dbReference>
<dbReference type="FunFam" id="3.40.50.1000:FF:000028">
    <property type="entry name" value="Calcium-transporting P-type ATPase, putative"/>
    <property type="match status" value="1"/>
</dbReference>
<keyword evidence="11 12" id="KW-0472">Membrane</keyword>
<sequence length="905" mass="98285">MSYDPDSLVDKTPAWHSYAAESVLQAFATGQSGLSQSEAKLRWEKYGANRLKPPKPESAVIRFLLQFHNVLIYILLGASVVTAFMGHWVDSGVILGVVMINAVIGFLQEGKAEKALSAIRRMLSLNAMVLREGRRIQIPAEQLVPGDVVVVQSGDKVPADMRLLSCKNLRIEEAALTGESVAVEKSIPAVDAVTAIGDRFCMAYSGTLVVYGQGMGVVVATGQYTEIGRISQMIAQVDKLVSPLLRQMAIFGRWLTVVILFLAVSLFVYGFLLHDYPPGEIFMAAVSMAIAAIPEGLPAIMTITLALGVQNMARRSAIVRRLPAVETLGAVTVICTDKTGTLTRNEMTVQSVMTASDQLQVSGVGYAPAGGFSRDGREIRIADDADILELFRAGLLCNDASLQQHDDRWDIQGDPTEGALVTLAMKAGLDSISEQKALPRVDVIPFESEHRFMATLHHDSVGQGLIYAKGAPEEVLAMCSHQRSQGKNESIQLGFWHARISAASENGQRILAIASRKVQAKQQTLAFSDAETGFTLLGLVGIVDPPREAAIAAVQQCHAAGIQVKMITGDHRITACAIGTKLGIGDGQRAITGIELDDMDDAQLRRVAADVEIFARANPEHKLRLVTALQENGEVVAMTGDGVNDAPALKRADIGVAMGRKGTEVAKEAAEMVLMDDNFASITHAVEEGRTVYDNIRKTVVYILPTSSGEAGILMLAIILGMALPITPVQILWINMVTTVTLAISLSFERPESGVMSRPPHDPNASILSGFLVWRIVFVSLLMISGGFALYIWETLQGSSVELSRTVVVNTLVMCEIVYLFNCRYLVASVYSRQGFLGNRYVLWAIGLLLVLQMLFTYWPVMQQLFGTTALDAATWGRIIAVSLILFLLIEFEKFLLRRRGITNL</sequence>
<feature type="transmembrane region" description="Helical" evidence="12">
    <location>
        <begin position="700"/>
        <end position="724"/>
    </location>
</feature>
<evidence type="ECO:0000256" key="11">
    <source>
        <dbReference type="ARBA" id="ARBA00023136"/>
    </source>
</evidence>
<dbReference type="SFLD" id="SFLDS00003">
    <property type="entry name" value="Haloacid_Dehalogenase"/>
    <property type="match status" value="1"/>
</dbReference>
<dbReference type="PANTHER" id="PTHR43294:SF21">
    <property type="entry name" value="CATION TRANSPORTING ATPASE"/>
    <property type="match status" value="1"/>
</dbReference>
<evidence type="ECO:0000256" key="1">
    <source>
        <dbReference type="ARBA" id="ARBA00004651"/>
    </source>
</evidence>
<protein>
    <submittedName>
        <fullName evidence="14">Potassium and/or sodium efflux P-type ATPase</fullName>
    </submittedName>
</protein>
<evidence type="ECO:0000256" key="7">
    <source>
        <dbReference type="ARBA" id="ARBA00022840"/>
    </source>
</evidence>
<dbReference type="InterPro" id="IPR018303">
    <property type="entry name" value="ATPase_P-typ_P_site"/>
</dbReference>
<dbReference type="SUPFAM" id="SSF81665">
    <property type="entry name" value="Calcium ATPase, transmembrane domain M"/>
    <property type="match status" value="1"/>
</dbReference>
<evidence type="ECO:0000313" key="15">
    <source>
        <dbReference type="Proteomes" id="UP000182882"/>
    </source>
</evidence>
<evidence type="ECO:0000256" key="10">
    <source>
        <dbReference type="ARBA" id="ARBA00022989"/>
    </source>
</evidence>
<dbReference type="Proteomes" id="UP000182882">
    <property type="component" value="Unassembled WGS sequence"/>
</dbReference>
<dbReference type="GO" id="GO:1902600">
    <property type="term" value="P:proton transmembrane transport"/>
    <property type="evidence" value="ECO:0007669"/>
    <property type="project" value="TreeGrafter"/>
</dbReference>
<keyword evidence="9" id="KW-1278">Translocase</keyword>
<evidence type="ECO:0000256" key="8">
    <source>
        <dbReference type="ARBA" id="ARBA00022842"/>
    </source>
</evidence>
<dbReference type="Pfam" id="PF13246">
    <property type="entry name" value="Cation_ATPase"/>
    <property type="match status" value="1"/>
</dbReference>
<dbReference type="Gene3D" id="3.40.50.1000">
    <property type="entry name" value="HAD superfamily/HAD-like"/>
    <property type="match status" value="1"/>
</dbReference>
<dbReference type="SUPFAM" id="SSF56784">
    <property type="entry name" value="HAD-like"/>
    <property type="match status" value="1"/>
</dbReference>
<dbReference type="Gene3D" id="3.40.1110.10">
    <property type="entry name" value="Calcium-transporting ATPase, cytoplasmic domain N"/>
    <property type="match status" value="1"/>
</dbReference>
<dbReference type="PROSITE" id="PS00154">
    <property type="entry name" value="ATPASE_E1_E2"/>
    <property type="match status" value="1"/>
</dbReference>
<dbReference type="Gene3D" id="2.70.150.10">
    <property type="entry name" value="Calcium-transporting ATPase, cytoplasmic transduction domain A"/>
    <property type="match status" value="1"/>
</dbReference>
<dbReference type="InterPro" id="IPR044492">
    <property type="entry name" value="P_typ_ATPase_HD_dom"/>
</dbReference>
<dbReference type="Pfam" id="PF08282">
    <property type="entry name" value="Hydrolase_3"/>
    <property type="match status" value="1"/>
</dbReference>
<keyword evidence="4" id="KW-0597">Phosphoprotein</keyword>
<dbReference type="GO" id="GO:0036376">
    <property type="term" value="P:sodium ion export across plasma membrane"/>
    <property type="evidence" value="ECO:0007669"/>
    <property type="project" value="TreeGrafter"/>
</dbReference>
<dbReference type="Pfam" id="PF00122">
    <property type="entry name" value="E1-E2_ATPase"/>
    <property type="match status" value="1"/>
</dbReference>
<dbReference type="GO" id="GO:0005391">
    <property type="term" value="F:P-type sodium:potassium-exchanging transporter activity"/>
    <property type="evidence" value="ECO:0007669"/>
    <property type="project" value="TreeGrafter"/>
</dbReference>
<dbReference type="SMART" id="SM00831">
    <property type="entry name" value="Cation_ATPase_N"/>
    <property type="match status" value="1"/>
</dbReference>
<keyword evidence="3" id="KW-1003">Cell membrane</keyword>
<organism evidence="14 15">
    <name type="scientific">Nitrosomonas ureae</name>
    <dbReference type="NCBI Taxonomy" id="44577"/>
    <lineage>
        <taxon>Bacteria</taxon>
        <taxon>Pseudomonadati</taxon>
        <taxon>Pseudomonadota</taxon>
        <taxon>Betaproteobacteria</taxon>
        <taxon>Nitrosomonadales</taxon>
        <taxon>Nitrosomonadaceae</taxon>
        <taxon>Nitrosomonas</taxon>
    </lineage>
</organism>
<dbReference type="CDD" id="cd02080">
    <property type="entry name" value="P-type_ATPase_cation"/>
    <property type="match status" value="1"/>
</dbReference>
<comment type="subcellular location">
    <subcellularLocation>
        <location evidence="1">Cell membrane</location>
        <topology evidence="1">Multi-pass membrane protein</topology>
    </subcellularLocation>
</comment>
<dbReference type="InterPro" id="IPR050510">
    <property type="entry name" value="Cation_transp_ATPase_P-type"/>
</dbReference>
<dbReference type="InterPro" id="IPR023299">
    <property type="entry name" value="ATPase_P-typ_cyto_dom_N"/>
</dbReference>
<keyword evidence="8" id="KW-0460">Magnesium</keyword>
<feature type="transmembrane region" description="Helical" evidence="12">
    <location>
        <begin position="841"/>
        <end position="861"/>
    </location>
</feature>
<dbReference type="SFLD" id="SFLDG00002">
    <property type="entry name" value="C1.7:_P-type_atpase_like"/>
    <property type="match status" value="1"/>
</dbReference>
<dbReference type="GO" id="GO:0005524">
    <property type="term" value="F:ATP binding"/>
    <property type="evidence" value="ECO:0007669"/>
    <property type="project" value="UniProtKB-KW"/>
</dbReference>
<keyword evidence="6" id="KW-0547">Nucleotide-binding</keyword>
<dbReference type="SUPFAM" id="SSF81660">
    <property type="entry name" value="Metal cation-transporting ATPase, ATP-binding domain N"/>
    <property type="match status" value="1"/>
</dbReference>
<evidence type="ECO:0000256" key="6">
    <source>
        <dbReference type="ARBA" id="ARBA00022741"/>
    </source>
</evidence>
<dbReference type="GO" id="GO:0005886">
    <property type="term" value="C:plasma membrane"/>
    <property type="evidence" value="ECO:0007669"/>
    <property type="project" value="UniProtKB-SubCell"/>
</dbReference>
<reference evidence="15" key="1">
    <citation type="submission" date="2016-10" db="EMBL/GenBank/DDBJ databases">
        <authorList>
            <person name="Varghese N."/>
            <person name="Submissions S."/>
        </authorList>
    </citation>
    <scope>NUCLEOTIDE SEQUENCE [LARGE SCALE GENOMIC DNA]</scope>
    <source>
        <strain evidence="15">Nm10</strain>
    </source>
</reference>
<evidence type="ECO:0000259" key="13">
    <source>
        <dbReference type="SMART" id="SM00831"/>
    </source>
</evidence>
<evidence type="ECO:0000256" key="5">
    <source>
        <dbReference type="ARBA" id="ARBA00022692"/>
    </source>
</evidence>
<dbReference type="InterPro" id="IPR006068">
    <property type="entry name" value="ATPase_P-typ_cation-transptr_C"/>
</dbReference>
<dbReference type="GO" id="GO:0006883">
    <property type="term" value="P:intracellular sodium ion homeostasis"/>
    <property type="evidence" value="ECO:0007669"/>
    <property type="project" value="TreeGrafter"/>
</dbReference>
<keyword evidence="10 12" id="KW-1133">Transmembrane helix</keyword>
<dbReference type="GO" id="GO:0030007">
    <property type="term" value="P:intracellular potassium ion homeostasis"/>
    <property type="evidence" value="ECO:0007669"/>
    <property type="project" value="TreeGrafter"/>
</dbReference>
<evidence type="ECO:0000256" key="9">
    <source>
        <dbReference type="ARBA" id="ARBA00022967"/>
    </source>
</evidence>
<evidence type="ECO:0000313" key="14">
    <source>
        <dbReference type="EMBL" id="SDU29526.1"/>
    </source>
</evidence>
<feature type="domain" description="Cation-transporting P-type ATPase N-terminal" evidence="13">
    <location>
        <begin position="14"/>
        <end position="87"/>
    </location>
</feature>
<dbReference type="Pfam" id="PF00690">
    <property type="entry name" value="Cation_ATPase_N"/>
    <property type="match status" value="1"/>
</dbReference>
<proteinExistence type="inferred from homology"/>
<comment type="similarity">
    <text evidence="2">Belongs to the cation transport ATPase (P-type) (TC 3.A.3) family. Type IIA subfamily.</text>
</comment>
<dbReference type="InterPro" id="IPR008250">
    <property type="entry name" value="ATPase_P-typ_transduc_dom_A_sf"/>
</dbReference>
<feature type="transmembrane region" description="Helical" evidence="12">
    <location>
        <begin position="254"/>
        <end position="272"/>
    </location>
</feature>
<dbReference type="PANTHER" id="PTHR43294">
    <property type="entry name" value="SODIUM/POTASSIUM-TRANSPORTING ATPASE SUBUNIT ALPHA"/>
    <property type="match status" value="1"/>
</dbReference>
<feature type="transmembrane region" description="Helical" evidence="12">
    <location>
        <begin position="873"/>
        <end position="890"/>
    </location>
</feature>
<keyword evidence="5 12" id="KW-0812">Transmembrane</keyword>
<dbReference type="PRINTS" id="PR00120">
    <property type="entry name" value="HATPASE"/>
</dbReference>
<accession>A0A1H2HCJ8</accession>
<dbReference type="FunFam" id="2.70.150.10:FF:000160">
    <property type="entry name" value="Sarcoplasmic/endoplasmic reticulum calcium ATPase 1"/>
    <property type="match status" value="1"/>
</dbReference>
<feature type="transmembrane region" description="Helical" evidence="12">
    <location>
        <begin position="730"/>
        <end position="748"/>
    </location>
</feature>
<dbReference type="KEGG" id="nur:ATY38_01220"/>
<dbReference type="InterPro" id="IPR059000">
    <property type="entry name" value="ATPase_P-type_domA"/>
</dbReference>
<dbReference type="RefSeq" id="WP_062557690.1">
    <property type="nucleotide sequence ID" value="NZ_CP013341.1"/>
</dbReference>
<dbReference type="InterPro" id="IPR001757">
    <property type="entry name" value="P_typ_ATPase"/>
</dbReference>
<dbReference type="EMBL" id="FNLN01000045">
    <property type="protein sequence ID" value="SDU29526.1"/>
    <property type="molecule type" value="Genomic_DNA"/>
</dbReference>
<keyword evidence="15" id="KW-1185">Reference proteome</keyword>
<evidence type="ECO:0000256" key="12">
    <source>
        <dbReference type="SAM" id="Phobius"/>
    </source>
</evidence>
<evidence type="ECO:0000256" key="4">
    <source>
        <dbReference type="ARBA" id="ARBA00022553"/>
    </source>
</evidence>
<dbReference type="InterPro" id="IPR023298">
    <property type="entry name" value="ATPase_P-typ_TM_dom_sf"/>
</dbReference>
<dbReference type="GO" id="GO:1990573">
    <property type="term" value="P:potassium ion import across plasma membrane"/>
    <property type="evidence" value="ECO:0007669"/>
    <property type="project" value="TreeGrafter"/>
</dbReference>
<keyword evidence="7" id="KW-0067">ATP-binding</keyword>
<dbReference type="SFLD" id="SFLDF00027">
    <property type="entry name" value="p-type_atpase"/>
    <property type="match status" value="1"/>
</dbReference>
<dbReference type="SUPFAM" id="SSF81653">
    <property type="entry name" value="Calcium ATPase, transduction domain A"/>
    <property type="match status" value="1"/>
</dbReference>
<gene>
    <name evidence="14" type="ORF">SAMN05216406_14517</name>
</gene>
<feature type="transmembrane region" description="Helical" evidence="12">
    <location>
        <begin position="803"/>
        <end position="821"/>
    </location>
</feature>
<evidence type="ECO:0000256" key="3">
    <source>
        <dbReference type="ARBA" id="ARBA00022475"/>
    </source>
</evidence>
<dbReference type="GO" id="GO:0016887">
    <property type="term" value="F:ATP hydrolysis activity"/>
    <property type="evidence" value="ECO:0007669"/>
    <property type="project" value="InterPro"/>
</dbReference>
<feature type="transmembrane region" description="Helical" evidence="12">
    <location>
        <begin position="59"/>
        <end position="81"/>
    </location>
</feature>
<dbReference type="InterPro" id="IPR023214">
    <property type="entry name" value="HAD_sf"/>
</dbReference>
<dbReference type="InterPro" id="IPR004014">
    <property type="entry name" value="ATPase_P-typ_cation-transptr_N"/>
</dbReference>
<feature type="transmembrane region" description="Helical" evidence="12">
    <location>
        <begin position="284"/>
        <end position="307"/>
    </location>
</feature>
<dbReference type="NCBIfam" id="TIGR01494">
    <property type="entry name" value="ATPase_P-type"/>
    <property type="match status" value="2"/>
</dbReference>
<dbReference type="Pfam" id="PF00689">
    <property type="entry name" value="Cation_ATPase_C"/>
    <property type="match status" value="1"/>
</dbReference>